<comment type="caution">
    <text evidence="1">The sequence shown here is derived from an EMBL/GenBank/DDBJ whole genome shotgun (WGS) entry which is preliminary data.</text>
</comment>
<dbReference type="AlphaFoldDB" id="A0A168N8U4"/>
<dbReference type="Proteomes" id="UP000076967">
    <property type="component" value="Unassembled WGS sequence"/>
</dbReference>
<name>A0A168N8U4_9BACL</name>
<gene>
    <name evidence="1" type="ORF">PGLA_03045</name>
</gene>
<accession>A0A168N8U4</accession>
<protein>
    <submittedName>
        <fullName evidence="1">Uncharacterized protein</fullName>
    </submittedName>
</protein>
<evidence type="ECO:0000313" key="1">
    <source>
        <dbReference type="EMBL" id="OAB45527.1"/>
    </source>
</evidence>
<keyword evidence="2" id="KW-1185">Reference proteome</keyword>
<evidence type="ECO:0000313" key="2">
    <source>
        <dbReference type="Proteomes" id="UP000076967"/>
    </source>
</evidence>
<organism evidence="1 2">
    <name type="scientific">Paenibacillus glacialis</name>
    <dbReference type="NCBI Taxonomy" id="494026"/>
    <lineage>
        <taxon>Bacteria</taxon>
        <taxon>Bacillati</taxon>
        <taxon>Bacillota</taxon>
        <taxon>Bacilli</taxon>
        <taxon>Bacillales</taxon>
        <taxon>Paenibacillaceae</taxon>
        <taxon>Paenibacillus</taxon>
    </lineage>
</organism>
<reference evidence="1 2" key="1">
    <citation type="submission" date="2016-03" db="EMBL/GenBank/DDBJ databases">
        <title>Draft genome sequence of Paenibacillus glacialis DSM 22343.</title>
        <authorList>
            <person name="Shin S.-K."/>
            <person name="Yi H."/>
        </authorList>
    </citation>
    <scope>NUCLEOTIDE SEQUENCE [LARGE SCALE GENOMIC DNA]</scope>
    <source>
        <strain evidence="1 2">DSM 22343</strain>
    </source>
</reference>
<proteinExistence type="predicted"/>
<dbReference type="STRING" id="494026.PGLA_03045"/>
<dbReference type="EMBL" id="LVJH01000003">
    <property type="protein sequence ID" value="OAB45527.1"/>
    <property type="molecule type" value="Genomic_DNA"/>
</dbReference>
<sequence length="94" mass="11281">MLRNFEVIIDDFHMGKIEDGGKLRIEVTPGEHEVYLKIDWCRSNKLRISLNENEHIVFNCGCPIRGWNLLNLFIMPYYIFFNKNKYLCINRIDE</sequence>